<reference evidence="3 5" key="1">
    <citation type="journal article" date="2011" name="Nature">
        <title>The Medicago genome provides insight into the evolution of rhizobial symbioses.</title>
        <authorList>
            <person name="Young N.D."/>
            <person name="Debelle F."/>
            <person name="Oldroyd G.E."/>
            <person name="Geurts R."/>
            <person name="Cannon S.B."/>
            <person name="Udvardi M.K."/>
            <person name="Benedito V.A."/>
            <person name="Mayer K.F."/>
            <person name="Gouzy J."/>
            <person name="Schoof H."/>
            <person name="Van de Peer Y."/>
            <person name="Proost S."/>
            <person name="Cook D.R."/>
            <person name="Meyers B.C."/>
            <person name="Spannagl M."/>
            <person name="Cheung F."/>
            <person name="De Mita S."/>
            <person name="Krishnakumar V."/>
            <person name="Gundlach H."/>
            <person name="Zhou S."/>
            <person name="Mudge J."/>
            <person name="Bharti A.K."/>
            <person name="Murray J.D."/>
            <person name="Naoumkina M.A."/>
            <person name="Rosen B."/>
            <person name="Silverstein K.A."/>
            <person name="Tang H."/>
            <person name="Rombauts S."/>
            <person name="Zhao P.X."/>
            <person name="Zhou P."/>
            <person name="Barbe V."/>
            <person name="Bardou P."/>
            <person name="Bechner M."/>
            <person name="Bellec A."/>
            <person name="Berger A."/>
            <person name="Berges H."/>
            <person name="Bidwell S."/>
            <person name="Bisseling T."/>
            <person name="Choisne N."/>
            <person name="Couloux A."/>
            <person name="Denny R."/>
            <person name="Deshpande S."/>
            <person name="Dai X."/>
            <person name="Doyle J.J."/>
            <person name="Dudez A.M."/>
            <person name="Farmer A.D."/>
            <person name="Fouteau S."/>
            <person name="Franken C."/>
            <person name="Gibelin C."/>
            <person name="Gish J."/>
            <person name="Goldstein S."/>
            <person name="Gonzalez A.J."/>
            <person name="Green P.J."/>
            <person name="Hallab A."/>
            <person name="Hartog M."/>
            <person name="Hua A."/>
            <person name="Humphray S.J."/>
            <person name="Jeong D.H."/>
            <person name="Jing Y."/>
            <person name="Jocker A."/>
            <person name="Kenton S.M."/>
            <person name="Kim D.J."/>
            <person name="Klee K."/>
            <person name="Lai H."/>
            <person name="Lang C."/>
            <person name="Lin S."/>
            <person name="Macmil S.L."/>
            <person name="Magdelenat G."/>
            <person name="Matthews L."/>
            <person name="McCorrison J."/>
            <person name="Monaghan E.L."/>
            <person name="Mun J.H."/>
            <person name="Najar F.Z."/>
            <person name="Nicholson C."/>
            <person name="Noirot C."/>
            <person name="O'Bleness M."/>
            <person name="Paule C.R."/>
            <person name="Poulain J."/>
            <person name="Prion F."/>
            <person name="Qin B."/>
            <person name="Qu C."/>
            <person name="Retzel E.F."/>
            <person name="Riddle C."/>
            <person name="Sallet E."/>
            <person name="Samain S."/>
            <person name="Samson N."/>
            <person name="Sanders I."/>
            <person name="Saurat O."/>
            <person name="Scarpelli C."/>
            <person name="Schiex T."/>
            <person name="Segurens B."/>
            <person name="Severin A.J."/>
            <person name="Sherrier D.J."/>
            <person name="Shi R."/>
            <person name="Sims S."/>
            <person name="Singer S.R."/>
            <person name="Sinharoy S."/>
            <person name="Sterck L."/>
            <person name="Viollet A."/>
            <person name="Wang B.B."/>
            <person name="Wang K."/>
            <person name="Wang M."/>
            <person name="Wang X."/>
            <person name="Warfsmann J."/>
            <person name="Weissenbach J."/>
            <person name="White D.D."/>
            <person name="White J.D."/>
            <person name="Wiley G.B."/>
            <person name="Wincker P."/>
            <person name="Xing Y."/>
            <person name="Yang L."/>
            <person name="Yao Z."/>
            <person name="Ying F."/>
            <person name="Zhai J."/>
            <person name="Zhou L."/>
            <person name="Zuber A."/>
            <person name="Denarie J."/>
            <person name="Dixon R.A."/>
            <person name="May G.D."/>
            <person name="Schwartz D.C."/>
            <person name="Rogers J."/>
            <person name="Quetier F."/>
            <person name="Town C.D."/>
            <person name="Roe B.A."/>
        </authorList>
    </citation>
    <scope>NUCLEOTIDE SEQUENCE [LARGE SCALE GENOMIC DNA]</scope>
    <source>
        <strain evidence="3">A17</strain>
        <strain evidence="4 5">cv. Jemalong A17</strain>
    </source>
</reference>
<keyword evidence="1 3" id="KW-0812">Transmembrane</keyword>
<evidence type="ECO:0000313" key="4">
    <source>
        <dbReference type="EnsemblPlants" id="AET05244"/>
    </source>
</evidence>
<keyword evidence="5" id="KW-1185">Reference proteome</keyword>
<dbReference type="Proteomes" id="UP000002051">
    <property type="component" value="Chromosome 8"/>
</dbReference>
<keyword evidence="2" id="KW-0732">Signal</keyword>
<protein>
    <submittedName>
        <fullName evidence="3">Transmembrane protein, putative</fullName>
    </submittedName>
</protein>
<feature type="signal peptide" evidence="2">
    <location>
        <begin position="1"/>
        <end position="23"/>
    </location>
</feature>
<dbReference type="EMBL" id="CM001224">
    <property type="protein sequence ID" value="AET05244.1"/>
    <property type="molecule type" value="Genomic_DNA"/>
</dbReference>
<sequence length="125" mass="14442">MTRSGLSMTKSMLIFVLPFGSLGKRTLVIQSSTERRSLRKLILRPFYRHVQNQELGILWNDSVASFSALRPDQQACLHFMQNESSPRLLVLFESMIYRRCKPAIIGSVLIVLKLVMYNFLNMFEA</sequence>
<evidence type="ECO:0000256" key="2">
    <source>
        <dbReference type="SAM" id="SignalP"/>
    </source>
</evidence>
<feature type="transmembrane region" description="Helical" evidence="1">
    <location>
        <begin position="103"/>
        <end position="120"/>
    </location>
</feature>
<dbReference type="HOGENOM" id="CLU_1996048_0_0_1"/>
<name>G7L876_MEDTR</name>
<dbReference type="AlphaFoldDB" id="G7L876"/>
<feature type="chain" id="PRO_5014574085" evidence="2">
    <location>
        <begin position="24"/>
        <end position="125"/>
    </location>
</feature>
<reference evidence="4" key="3">
    <citation type="submission" date="2015-04" db="UniProtKB">
        <authorList>
            <consortium name="EnsemblPlants"/>
        </authorList>
    </citation>
    <scope>IDENTIFICATION</scope>
    <source>
        <strain evidence="4">cv. Jemalong A17</strain>
    </source>
</reference>
<keyword evidence="1" id="KW-1133">Transmembrane helix</keyword>
<evidence type="ECO:0000313" key="5">
    <source>
        <dbReference type="Proteomes" id="UP000002051"/>
    </source>
</evidence>
<proteinExistence type="predicted"/>
<organism evidence="3 5">
    <name type="scientific">Medicago truncatula</name>
    <name type="common">Barrel medic</name>
    <name type="synonym">Medicago tribuloides</name>
    <dbReference type="NCBI Taxonomy" id="3880"/>
    <lineage>
        <taxon>Eukaryota</taxon>
        <taxon>Viridiplantae</taxon>
        <taxon>Streptophyta</taxon>
        <taxon>Embryophyta</taxon>
        <taxon>Tracheophyta</taxon>
        <taxon>Spermatophyta</taxon>
        <taxon>Magnoliopsida</taxon>
        <taxon>eudicotyledons</taxon>
        <taxon>Gunneridae</taxon>
        <taxon>Pentapetalae</taxon>
        <taxon>rosids</taxon>
        <taxon>fabids</taxon>
        <taxon>Fabales</taxon>
        <taxon>Fabaceae</taxon>
        <taxon>Papilionoideae</taxon>
        <taxon>50 kb inversion clade</taxon>
        <taxon>NPAAA clade</taxon>
        <taxon>Hologalegina</taxon>
        <taxon>IRL clade</taxon>
        <taxon>Trifolieae</taxon>
        <taxon>Medicago</taxon>
    </lineage>
</organism>
<evidence type="ECO:0000256" key="1">
    <source>
        <dbReference type="SAM" id="Phobius"/>
    </source>
</evidence>
<gene>
    <name evidence="3" type="ordered locus">MTR_8g103220</name>
</gene>
<reference evidence="3 5" key="2">
    <citation type="journal article" date="2014" name="BMC Genomics">
        <title>An improved genome release (version Mt4.0) for the model legume Medicago truncatula.</title>
        <authorList>
            <person name="Tang H."/>
            <person name="Krishnakumar V."/>
            <person name="Bidwell S."/>
            <person name="Rosen B."/>
            <person name="Chan A."/>
            <person name="Zhou S."/>
            <person name="Gentzbittel L."/>
            <person name="Childs K.L."/>
            <person name="Yandell M."/>
            <person name="Gundlach H."/>
            <person name="Mayer K.F."/>
            <person name="Schwartz D.C."/>
            <person name="Town C.D."/>
        </authorList>
    </citation>
    <scope>GENOME REANNOTATION</scope>
    <source>
        <strain evidence="4 5">cv. Jemalong A17</strain>
    </source>
</reference>
<accession>G7L876</accession>
<keyword evidence="1" id="KW-0472">Membrane</keyword>
<dbReference type="EnsemblPlants" id="AET05244">
    <property type="protein sequence ID" value="AET05244"/>
    <property type="gene ID" value="MTR_8g103220"/>
</dbReference>
<dbReference type="PaxDb" id="3880-AET05244"/>
<evidence type="ECO:0000313" key="3">
    <source>
        <dbReference type="EMBL" id="AET05244.1"/>
    </source>
</evidence>